<evidence type="ECO:0000313" key="7">
    <source>
        <dbReference type="Proteomes" id="UP000035900"/>
    </source>
</evidence>
<dbReference type="GO" id="GO:0016407">
    <property type="term" value="F:acetyltransferase activity"/>
    <property type="evidence" value="ECO:0007669"/>
    <property type="project" value="TreeGrafter"/>
</dbReference>
<reference evidence="6 7" key="1">
    <citation type="journal article" date="2004" name="Int. J. Syst. Evol. Microbiol.">
        <title>Kaistella koreensis gen. nov., sp. nov., a novel member of the Chryseobacterium-Bergeyella-Riemerella branch.</title>
        <authorList>
            <person name="Kim M.K."/>
            <person name="Im W.T."/>
            <person name="Shin Y.K."/>
            <person name="Lim J.H."/>
            <person name="Kim S.H."/>
            <person name="Lee B.C."/>
            <person name="Park M.Y."/>
            <person name="Lee K.Y."/>
            <person name="Lee S.T."/>
        </authorList>
    </citation>
    <scope>NUCLEOTIDE SEQUENCE [LARGE SCALE GENOMIC DNA]</scope>
    <source>
        <strain evidence="6 7">CCUG 49689</strain>
    </source>
</reference>
<keyword evidence="4" id="KW-0812">Transmembrane</keyword>
<dbReference type="InterPro" id="IPR050743">
    <property type="entry name" value="2-oxoacid_DH_E2_comp"/>
</dbReference>
<dbReference type="AlphaFoldDB" id="A0A0J7J1I2"/>
<dbReference type="InterPro" id="IPR023213">
    <property type="entry name" value="CAT-like_dom_sf"/>
</dbReference>
<keyword evidence="3" id="KW-0012">Acyltransferase</keyword>
<keyword evidence="4" id="KW-1133">Transmembrane helix</keyword>
<keyword evidence="2" id="KW-0808">Transferase</keyword>
<dbReference type="Gene3D" id="3.30.559.10">
    <property type="entry name" value="Chloramphenicol acetyltransferase-like domain"/>
    <property type="match status" value="1"/>
</dbReference>
<protein>
    <recommendedName>
        <fullName evidence="5">2-oxoacid dehydrogenase acyltransferase catalytic domain-containing protein</fullName>
    </recommendedName>
</protein>
<dbReference type="Proteomes" id="UP000035900">
    <property type="component" value="Unassembled WGS sequence"/>
</dbReference>
<dbReference type="PANTHER" id="PTHR43178:SF5">
    <property type="entry name" value="LIPOAMIDE ACYLTRANSFERASE COMPONENT OF BRANCHED-CHAIN ALPHA-KETO ACID DEHYDROGENASE COMPLEX, MITOCHONDRIAL"/>
    <property type="match status" value="1"/>
</dbReference>
<accession>A0A0J7J1I2</accession>
<dbReference type="EMBL" id="LFNG01000005">
    <property type="protein sequence ID" value="KMQ71921.1"/>
    <property type="molecule type" value="Genomic_DNA"/>
</dbReference>
<proteinExistence type="predicted"/>
<dbReference type="PANTHER" id="PTHR43178">
    <property type="entry name" value="DIHYDROLIPOAMIDE ACETYLTRANSFERASE COMPONENT OF PYRUVATE DEHYDROGENASE COMPLEX"/>
    <property type="match status" value="1"/>
</dbReference>
<comment type="caution">
    <text evidence="6">The sequence shown here is derived from an EMBL/GenBank/DDBJ whole genome shotgun (WGS) entry which is preliminary data.</text>
</comment>
<dbReference type="STRING" id="1304281.ACM44_04600"/>
<keyword evidence="4" id="KW-0472">Membrane</keyword>
<evidence type="ECO:0000256" key="2">
    <source>
        <dbReference type="ARBA" id="ARBA00022679"/>
    </source>
</evidence>
<evidence type="ECO:0000256" key="4">
    <source>
        <dbReference type="SAM" id="Phobius"/>
    </source>
</evidence>
<comment type="cofactor">
    <cofactor evidence="1">
        <name>(R)-lipoate</name>
        <dbReference type="ChEBI" id="CHEBI:83088"/>
    </cofactor>
</comment>
<sequence>MFQNIHYRGRIQLSPWRKISLASWKPTGDSSCYCFEEIEVDQLLYAAQKFNINLNTFVIKACSKSINLHPEINSTVRFHNIYRRDDIAVFFHVSSDVRRDDLSGILFEESQNMSIRKLNDEYLQKLNLAKLGKNQFSESKKIIGFLPSFFTKMVLSLFSFFAYRLNINLPIFKMPKNSFGSVMLTSVGSLGIQEALCPIAPYTKVPMVISIGRICEIPWVENGEIRIRKVIKFGFTFDHRIMDGRHFSAFLATFKNLIQNPNSLL</sequence>
<evidence type="ECO:0000313" key="6">
    <source>
        <dbReference type="EMBL" id="KMQ71921.1"/>
    </source>
</evidence>
<dbReference type="GO" id="GO:0031405">
    <property type="term" value="F:lipoic acid binding"/>
    <property type="evidence" value="ECO:0007669"/>
    <property type="project" value="TreeGrafter"/>
</dbReference>
<gene>
    <name evidence="6" type="ORF">ACM44_04600</name>
</gene>
<dbReference type="SUPFAM" id="SSF52777">
    <property type="entry name" value="CoA-dependent acyltransferases"/>
    <property type="match status" value="1"/>
</dbReference>
<evidence type="ECO:0000259" key="5">
    <source>
        <dbReference type="Pfam" id="PF00198"/>
    </source>
</evidence>
<dbReference type="PATRIC" id="fig|1304281.5.peg.992"/>
<keyword evidence="7" id="KW-1185">Reference proteome</keyword>
<evidence type="ECO:0000256" key="3">
    <source>
        <dbReference type="ARBA" id="ARBA00023315"/>
    </source>
</evidence>
<name>A0A0J7J1I2_9FLAO</name>
<feature type="domain" description="2-oxoacid dehydrogenase acyltransferase catalytic" evidence="5">
    <location>
        <begin position="180"/>
        <end position="265"/>
    </location>
</feature>
<dbReference type="GO" id="GO:0005737">
    <property type="term" value="C:cytoplasm"/>
    <property type="evidence" value="ECO:0007669"/>
    <property type="project" value="TreeGrafter"/>
</dbReference>
<organism evidence="6 7">
    <name type="scientific">Chryseobacterium koreense CCUG 49689</name>
    <dbReference type="NCBI Taxonomy" id="1304281"/>
    <lineage>
        <taxon>Bacteria</taxon>
        <taxon>Pseudomonadati</taxon>
        <taxon>Bacteroidota</taxon>
        <taxon>Flavobacteriia</taxon>
        <taxon>Flavobacteriales</taxon>
        <taxon>Weeksellaceae</taxon>
        <taxon>Chryseobacterium group</taxon>
        <taxon>Chryseobacterium</taxon>
    </lineage>
</organism>
<evidence type="ECO:0000256" key="1">
    <source>
        <dbReference type="ARBA" id="ARBA00001938"/>
    </source>
</evidence>
<dbReference type="Pfam" id="PF00198">
    <property type="entry name" value="2-oxoacid_dh"/>
    <property type="match status" value="1"/>
</dbReference>
<dbReference type="InterPro" id="IPR001078">
    <property type="entry name" value="2-oxoacid_DH_actylTfrase"/>
</dbReference>
<feature type="transmembrane region" description="Helical" evidence="4">
    <location>
        <begin position="142"/>
        <end position="163"/>
    </location>
</feature>